<dbReference type="HOGENOM" id="CLU_035151_1_1_1"/>
<gene>
    <name evidence="1" type="ORF">FOVG_10150</name>
</gene>
<reference evidence="1" key="2">
    <citation type="submission" date="2012-05" db="EMBL/GenBank/DDBJ databases">
        <title>Annotation of the Genome Sequence of Fusarium oxysporum HDV247.</title>
        <authorList>
            <consortium name="The Broad Institute Genomics Platform"/>
            <person name="Ma L.-J."/>
            <person name="Corby-Kistler H."/>
            <person name="Broz K."/>
            <person name="Gale L.R."/>
            <person name="Jonkers W."/>
            <person name="O'Donnell K."/>
            <person name="Ploetz R."/>
            <person name="Steinberg C."/>
            <person name="Schwartz D.C."/>
            <person name="VanEtten H."/>
            <person name="Zhou S."/>
            <person name="Young S.K."/>
            <person name="Zeng Q."/>
            <person name="Gargeya S."/>
            <person name="Fitzgerald M."/>
            <person name="Abouelleil A."/>
            <person name="Alvarado L."/>
            <person name="Chapman S.B."/>
            <person name="Gainer-Dewar J."/>
            <person name="Goldberg J."/>
            <person name="Griggs A."/>
            <person name="Gujja S."/>
            <person name="Hansen M."/>
            <person name="Howarth C."/>
            <person name="Imamovic A."/>
            <person name="Ireland A."/>
            <person name="Larimer J."/>
            <person name="McCowan C."/>
            <person name="Murphy C."/>
            <person name="Pearson M."/>
            <person name="Poon T.W."/>
            <person name="Priest M."/>
            <person name="Roberts A."/>
            <person name="Saif S."/>
            <person name="Shea T."/>
            <person name="Sykes S."/>
            <person name="Wortman J."/>
            <person name="Nusbaum C."/>
            <person name="Birren B."/>
        </authorList>
    </citation>
    <scope>NUCLEOTIDE SEQUENCE</scope>
    <source>
        <strain evidence="1">HDV247</strain>
    </source>
</reference>
<dbReference type="EMBL" id="JH650974">
    <property type="protein sequence ID" value="EXA38182.1"/>
    <property type="molecule type" value="Genomic_DNA"/>
</dbReference>
<proteinExistence type="predicted"/>
<dbReference type="OrthoDB" id="4636359at2759"/>
<dbReference type="Proteomes" id="UP000030751">
    <property type="component" value="Unassembled WGS sequence"/>
</dbReference>
<evidence type="ECO:0000313" key="1">
    <source>
        <dbReference type="EMBL" id="EXA38182.1"/>
    </source>
</evidence>
<organism evidence="1">
    <name type="scientific">Fusarium oxysporum f. sp. pisi HDV247</name>
    <dbReference type="NCBI Taxonomy" id="1080344"/>
    <lineage>
        <taxon>Eukaryota</taxon>
        <taxon>Fungi</taxon>
        <taxon>Dikarya</taxon>
        <taxon>Ascomycota</taxon>
        <taxon>Pezizomycotina</taxon>
        <taxon>Sordariomycetes</taxon>
        <taxon>Hypocreomycetidae</taxon>
        <taxon>Hypocreales</taxon>
        <taxon>Nectriaceae</taxon>
        <taxon>Fusarium</taxon>
        <taxon>Fusarium oxysporum species complex</taxon>
    </lineage>
</organism>
<reference evidence="1" key="1">
    <citation type="submission" date="2011-10" db="EMBL/GenBank/DDBJ databases">
        <title>The Genome Sequence of Fusarium oxysporum HDV247.</title>
        <authorList>
            <consortium name="The Broad Institute Genome Sequencing Platform"/>
            <person name="Ma L.-J."/>
            <person name="Gale L.R."/>
            <person name="Schwartz D.C."/>
            <person name="Zhou S."/>
            <person name="Corby-Kistler H."/>
            <person name="Young S.K."/>
            <person name="Zeng Q."/>
            <person name="Gargeya S."/>
            <person name="Fitzgerald M."/>
            <person name="Haas B."/>
            <person name="Abouelleil A."/>
            <person name="Alvarado L."/>
            <person name="Arachchi H.M."/>
            <person name="Berlin A."/>
            <person name="Brown A."/>
            <person name="Chapman S.B."/>
            <person name="Chen Z."/>
            <person name="Dunbar C."/>
            <person name="Freedman E."/>
            <person name="Gearin G."/>
            <person name="Goldberg J."/>
            <person name="Griggs A."/>
            <person name="Gujja S."/>
            <person name="Heiman D."/>
            <person name="Howarth C."/>
            <person name="Larson L."/>
            <person name="Lui A."/>
            <person name="MacDonald P.J.P."/>
            <person name="Montmayeur A."/>
            <person name="Murphy C."/>
            <person name="Neiman D."/>
            <person name="Pearson M."/>
            <person name="Priest M."/>
            <person name="Roberts A."/>
            <person name="Saif S."/>
            <person name="Shea T."/>
            <person name="Shenoy N."/>
            <person name="Sisk P."/>
            <person name="Stolte C."/>
            <person name="Sykes S."/>
            <person name="Wortman J."/>
            <person name="Nusbaum C."/>
            <person name="Birren B."/>
        </authorList>
    </citation>
    <scope>NUCLEOTIDE SEQUENCE [LARGE SCALE GENOMIC DNA]</scope>
    <source>
        <strain evidence="1">HDV247</strain>
    </source>
</reference>
<accession>W9P7L9</accession>
<dbReference type="AlphaFoldDB" id="W9P7L9"/>
<name>W9P7L9_FUSOX</name>
<sequence>MDPFNALAPELRLKILFSIMSKFSLSSIIRASPTMLQQYRQRRTQIRQNLIATDFDEEMVQDALAIIQFPSPRVQPAYKLHLIHSHLQRWLDKDFSNPLTNPDHSLLQSLDDLHSMLLSFIQDYCTKTTASYTPREYLCLQRIQPPSPGAKLFFRGDPVSSCFNLDTLTKLELERFLKAFLLYELNCKVTKALGTSPNPGNHRNNLPQRAIHTSENEAIHCVHTYVRSLYGACIAQRGDGFLPSGPDGSSFEAGLVFPDSFCFDPDIYTRDAGLHGNYNGAATSHLAKLGLETIAKLALYRFGSRLKDDSLFCQGLDNLLKSGSYRMGPYQHVVTRIGSPDDAGSPMYDRLSARLSRSDTTQLQIYQQRAWVFFDNTRLYPPRTASRPCFPTQNFLSQEADRLVNHGGGLVESSELIRSRTRSQKWQDDYATKQTLRANADKIRELQQDNLTLRKDNDTLRQTIAESPELSVPVFEDPTVLREEARRLAEEKEACDLATVAKYARYAPLGACIVCRQLPRAVDVPVNSGIFEGKTPAEIELVISGYLWAKKEDETLDPEEPIDFFFAFW</sequence>
<protein>
    <submittedName>
        <fullName evidence="1">Uncharacterized protein</fullName>
    </submittedName>
</protein>